<dbReference type="KEGG" id="ccp:CHC_T00000239001"/>
<dbReference type="GeneID" id="17327004"/>
<accession>R7QPQ5</accession>
<gene>
    <name evidence="1" type="ORF">CHC_T00000239001</name>
</gene>
<dbReference type="Proteomes" id="UP000012073">
    <property type="component" value="Unassembled WGS sequence"/>
</dbReference>
<sequence length="152" mass="17076">MKRCASRLARLMKCPGVRPSSCRASSPELYGDAMSDLLGAAYHPKNQLRRPYPHLPQNYEPLYALPLQMGRGWYAFHHPLPQQQKMDQFPAKGCAGAPLLPLKLGPIHHVHSHIELLLDTVRGFRGDLEVVVVVEDRPKCGMLVLESSLLYL</sequence>
<dbReference type="EMBL" id="HG002024">
    <property type="protein sequence ID" value="CDF39375.1"/>
    <property type="molecule type" value="Genomic_DNA"/>
</dbReference>
<dbReference type="AlphaFoldDB" id="R7QPQ5"/>
<dbReference type="RefSeq" id="XP_005719286.1">
    <property type="nucleotide sequence ID" value="XM_005719229.1"/>
</dbReference>
<protein>
    <submittedName>
        <fullName evidence="1">Uncharacterized protein</fullName>
    </submittedName>
</protein>
<proteinExistence type="predicted"/>
<reference evidence="2" key="1">
    <citation type="journal article" date="2013" name="Proc. Natl. Acad. Sci. U.S.A.">
        <title>Genome structure and metabolic features in the red seaweed Chondrus crispus shed light on evolution of the Archaeplastida.</title>
        <authorList>
            <person name="Collen J."/>
            <person name="Porcel B."/>
            <person name="Carre W."/>
            <person name="Ball S.G."/>
            <person name="Chaparro C."/>
            <person name="Tonon T."/>
            <person name="Barbeyron T."/>
            <person name="Michel G."/>
            <person name="Noel B."/>
            <person name="Valentin K."/>
            <person name="Elias M."/>
            <person name="Artiguenave F."/>
            <person name="Arun A."/>
            <person name="Aury J.M."/>
            <person name="Barbosa-Neto J.F."/>
            <person name="Bothwell J.H."/>
            <person name="Bouget F.Y."/>
            <person name="Brillet L."/>
            <person name="Cabello-Hurtado F."/>
            <person name="Capella-Gutierrez S."/>
            <person name="Charrier B."/>
            <person name="Cladiere L."/>
            <person name="Cock J.M."/>
            <person name="Coelho S.M."/>
            <person name="Colleoni C."/>
            <person name="Czjzek M."/>
            <person name="Da Silva C."/>
            <person name="Delage L."/>
            <person name="Denoeud F."/>
            <person name="Deschamps P."/>
            <person name="Dittami S.M."/>
            <person name="Gabaldon T."/>
            <person name="Gachon C.M."/>
            <person name="Groisillier A."/>
            <person name="Herve C."/>
            <person name="Jabbari K."/>
            <person name="Katinka M."/>
            <person name="Kloareg B."/>
            <person name="Kowalczyk N."/>
            <person name="Labadie K."/>
            <person name="Leblanc C."/>
            <person name="Lopez P.J."/>
            <person name="McLachlan D.H."/>
            <person name="Meslet-Cladiere L."/>
            <person name="Moustafa A."/>
            <person name="Nehr Z."/>
            <person name="Nyvall Collen P."/>
            <person name="Panaud O."/>
            <person name="Partensky F."/>
            <person name="Poulain J."/>
            <person name="Rensing S.A."/>
            <person name="Rousvoal S."/>
            <person name="Samson G."/>
            <person name="Symeonidi A."/>
            <person name="Weissenbach J."/>
            <person name="Zambounis A."/>
            <person name="Wincker P."/>
            <person name="Boyen C."/>
        </authorList>
    </citation>
    <scope>NUCLEOTIDE SEQUENCE [LARGE SCALE GENOMIC DNA]</scope>
    <source>
        <strain evidence="2">cv. Stackhouse</strain>
    </source>
</reference>
<organism evidence="1 2">
    <name type="scientific">Chondrus crispus</name>
    <name type="common">Carrageen Irish moss</name>
    <name type="synonym">Polymorpha crispa</name>
    <dbReference type="NCBI Taxonomy" id="2769"/>
    <lineage>
        <taxon>Eukaryota</taxon>
        <taxon>Rhodophyta</taxon>
        <taxon>Florideophyceae</taxon>
        <taxon>Rhodymeniophycidae</taxon>
        <taxon>Gigartinales</taxon>
        <taxon>Gigartinaceae</taxon>
        <taxon>Chondrus</taxon>
    </lineage>
</organism>
<name>R7QPQ5_CHOCR</name>
<dbReference type="Gramene" id="CDF39375">
    <property type="protein sequence ID" value="CDF39375"/>
    <property type="gene ID" value="CHC_T00000239001"/>
</dbReference>
<evidence type="ECO:0000313" key="2">
    <source>
        <dbReference type="Proteomes" id="UP000012073"/>
    </source>
</evidence>
<evidence type="ECO:0000313" key="1">
    <source>
        <dbReference type="EMBL" id="CDF39375.1"/>
    </source>
</evidence>
<keyword evidence="2" id="KW-1185">Reference proteome</keyword>